<feature type="domain" description="PiggyBac transposable element-derived protein" evidence="2">
    <location>
        <begin position="6"/>
        <end position="87"/>
    </location>
</feature>
<accession>A0AAV0WQF3</accession>
<evidence type="ECO:0000256" key="1">
    <source>
        <dbReference type="SAM" id="MobiDB-lite"/>
    </source>
</evidence>
<dbReference type="EMBL" id="CARXXK010000002">
    <property type="protein sequence ID" value="CAI6358051.1"/>
    <property type="molecule type" value="Genomic_DNA"/>
</dbReference>
<keyword evidence="4" id="KW-1185">Reference proteome</keyword>
<evidence type="ECO:0000259" key="2">
    <source>
        <dbReference type="Pfam" id="PF13843"/>
    </source>
</evidence>
<gene>
    <name evidence="3" type="ORF">MEUPH1_LOCUS13611</name>
</gene>
<dbReference type="InterPro" id="IPR029526">
    <property type="entry name" value="PGBD"/>
</dbReference>
<protein>
    <recommendedName>
        <fullName evidence="2">PiggyBac transposable element-derived protein domain-containing protein</fullName>
    </recommendedName>
</protein>
<evidence type="ECO:0000313" key="4">
    <source>
        <dbReference type="Proteomes" id="UP001160148"/>
    </source>
</evidence>
<dbReference type="AlphaFoldDB" id="A0AAV0WQF3"/>
<name>A0AAV0WQF3_9HEMI</name>
<dbReference type="Pfam" id="PF13843">
    <property type="entry name" value="DDE_Tnp_1_7"/>
    <property type="match status" value="1"/>
</dbReference>
<feature type="region of interest" description="Disordered" evidence="1">
    <location>
        <begin position="107"/>
        <end position="130"/>
    </location>
</feature>
<organism evidence="3 4">
    <name type="scientific">Macrosiphum euphorbiae</name>
    <name type="common">potato aphid</name>
    <dbReference type="NCBI Taxonomy" id="13131"/>
    <lineage>
        <taxon>Eukaryota</taxon>
        <taxon>Metazoa</taxon>
        <taxon>Ecdysozoa</taxon>
        <taxon>Arthropoda</taxon>
        <taxon>Hexapoda</taxon>
        <taxon>Insecta</taxon>
        <taxon>Pterygota</taxon>
        <taxon>Neoptera</taxon>
        <taxon>Paraneoptera</taxon>
        <taxon>Hemiptera</taxon>
        <taxon>Sternorrhyncha</taxon>
        <taxon>Aphidomorpha</taxon>
        <taxon>Aphidoidea</taxon>
        <taxon>Aphididae</taxon>
        <taxon>Macrosiphini</taxon>
        <taxon>Macrosiphum</taxon>
    </lineage>
</organism>
<proteinExistence type="predicted"/>
<feature type="compositionally biased region" description="Basic and acidic residues" evidence="1">
    <location>
        <begin position="107"/>
        <end position="127"/>
    </location>
</feature>
<reference evidence="3 4" key="1">
    <citation type="submission" date="2023-01" db="EMBL/GenBank/DDBJ databases">
        <authorList>
            <person name="Whitehead M."/>
        </authorList>
    </citation>
    <scope>NUCLEOTIDE SEQUENCE [LARGE SCALE GENOMIC DNA]</scope>
</reference>
<feature type="region of interest" description="Disordered" evidence="1">
    <location>
        <begin position="1"/>
        <end position="21"/>
    </location>
</feature>
<dbReference type="Proteomes" id="UP001160148">
    <property type="component" value="Unassembled WGS sequence"/>
</dbReference>
<evidence type="ECO:0000313" key="3">
    <source>
        <dbReference type="EMBL" id="CAI6358051.1"/>
    </source>
</evidence>
<sequence length="153" mass="17996">MPPFKKTKFQPTQTESKHTGKMFKRRWMDRKEEHMLTTIHGDEQSPIKKHGKITMKPKCVKEYDENMGSVDKTDMLLSSMECTVTGNHIPIAQFQMELIRQVIEKYQTDRVPKSRPPTKDQPSKLIDRNFPSEVPATQFGRFARRRCQLCKKK</sequence>
<comment type="caution">
    <text evidence="3">The sequence shown here is derived from an EMBL/GenBank/DDBJ whole genome shotgun (WGS) entry which is preliminary data.</text>
</comment>